<evidence type="ECO:0000313" key="2">
    <source>
        <dbReference type="Proteomes" id="UP000683925"/>
    </source>
</evidence>
<accession>A0A8S1YR97</accession>
<evidence type="ECO:0000313" key="1">
    <source>
        <dbReference type="EMBL" id="CAD8215032.1"/>
    </source>
</evidence>
<reference evidence="1" key="1">
    <citation type="submission" date="2021-01" db="EMBL/GenBank/DDBJ databases">
        <authorList>
            <consortium name="Genoscope - CEA"/>
            <person name="William W."/>
        </authorList>
    </citation>
    <scope>NUCLEOTIDE SEQUENCE</scope>
</reference>
<dbReference type="Proteomes" id="UP000683925">
    <property type="component" value="Unassembled WGS sequence"/>
</dbReference>
<proteinExistence type="predicted"/>
<gene>
    <name evidence="1" type="ORF">POCTA_138.1.T2000007</name>
</gene>
<dbReference type="EMBL" id="CAJJDP010000204">
    <property type="protein sequence ID" value="CAD8215032.1"/>
    <property type="molecule type" value="Genomic_DNA"/>
</dbReference>
<name>A0A8S1YR97_PAROT</name>
<dbReference type="AlphaFoldDB" id="A0A8S1YR97"/>
<protein>
    <submittedName>
        <fullName evidence="1">Uncharacterized protein</fullName>
    </submittedName>
</protein>
<sequence>MSKHSITEISFAGSNQSFSVKRPFMLDINKVKKIIAQRPETKIKQSYFNHIIRKNVNQLKRQKRFRQKEQTSFNLFVPAWLILRTRFLNSQRQNSNKQKNIFSKVQISMYYSDSNYILITPEEYGNKSFQNPSQTSLVESKIVE</sequence>
<keyword evidence="2" id="KW-1185">Reference proteome</keyword>
<comment type="caution">
    <text evidence="1">The sequence shown here is derived from an EMBL/GenBank/DDBJ whole genome shotgun (WGS) entry which is preliminary data.</text>
</comment>
<organism evidence="1 2">
    <name type="scientific">Paramecium octaurelia</name>
    <dbReference type="NCBI Taxonomy" id="43137"/>
    <lineage>
        <taxon>Eukaryota</taxon>
        <taxon>Sar</taxon>
        <taxon>Alveolata</taxon>
        <taxon>Ciliophora</taxon>
        <taxon>Intramacronucleata</taxon>
        <taxon>Oligohymenophorea</taxon>
        <taxon>Peniculida</taxon>
        <taxon>Parameciidae</taxon>
        <taxon>Paramecium</taxon>
    </lineage>
</organism>